<dbReference type="EMBL" id="JBEWZI010000016">
    <property type="protein sequence ID" value="MET7015379.1"/>
    <property type="molecule type" value="Genomic_DNA"/>
</dbReference>
<proteinExistence type="predicted"/>
<gene>
    <name evidence="1" type="ORF">ABXR19_14405</name>
</gene>
<name>A0ABV2TN96_9RHOO</name>
<sequence>MNSIEICHYKGFSAQALVYKDGSGDPRAHVRTFKVAVRISRDDDPARTSSLFKLPLGAPYESLGDARRAGWEHARQIIDGKVPGSSLDAASAEAPQA</sequence>
<protein>
    <submittedName>
        <fullName evidence="1">Uncharacterized protein</fullName>
    </submittedName>
</protein>
<dbReference type="Proteomes" id="UP001549691">
    <property type="component" value="Unassembled WGS sequence"/>
</dbReference>
<organism evidence="1 2">
    <name type="scientific">Uliginosibacterium flavum</name>
    <dbReference type="NCBI Taxonomy" id="1396831"/>
    <lineage>
        <taxon>Bacteria</taxon>
        <taxon>Pseudomonadati</taxon>
        <taxon>Pseudomonadota</taxon>
        <taxon>Betaproteobacteria</taxon>
        <taxon>Rhodocyclales</taxon>
        <taxon>Zoogloeaceae</taxon>
        <taxon>Uliginosibacterium</taxon>
    </lineage>
</organism>
<evidence type="ECO:0000313" key="2">
    <source>
        <dbReference type="Proteomes" id="UP001549691"/>
    </source>
</evidence>
<reference evidence="1 2" key="1">
    <citation type="submission" date="2024-07" db="EMBL/GenBank/DDBJ databases">
        <title>Uliginosibacterium flavum JJ3220;KACC:17644.</title>
        <authorList>
            <person name="Kim M.K."/>
        </authorList>
    </citation>
    <scope>NUCLEOTIDE SEQUENCE [LARGE SCALE GENOMIC DNA]</scope>
    <source>
        <strain evidence="1 2">KACC:17644</strain>
    </source>
</reference>
<keyword evidence="2" id="KW-1185">Reference proteome</keyword>
<comment type="caution">
    <text evidence="1">The sequence shown here is derived from an EMBL/GenBank/DDBJ whole genome shotgun (WGS) entry which is preliminary data.</text>
</comment>
<accession>A0ABV2TN96</accession>
<evidence type="ECO:0000313" key="1">
    <source>
        <dbReference type="EMBL" id="MET7015379.1"/>
    </source>
</evidence>
<dbReference type="RefSeq" id="WP_354601838.1">
    <property type="nucleotide sequence ID" value="NZ_JBEWZI010000016.1"/>
</dbReference>